<dbReference type="InterPro" id="IPR012336">
    <property type="entry name" value="Thioredoxin-like_fold"/>
</dbReference>
<dbReference type="Pfam" id="PF13462">
    <property type="entry name" value="Thioredoxin_4"/>
    <property type="match status" value="1"/>
</dbReference>
<keyword evidence="9" id="KW-1185">Reference proteome</keyword>
<protein>
    <recommendedName>
        <fullName evidence="7">Thioredoxin domain-containing protein</fullName>
    </recommendedName>
</protein>
<evidence type="ECO:0000313" key="8">
    <source>
        <dbReference type="EMBL" id="ODN43736.1"/>
    </source>
</evidence>
<comment type="similarity">
    <text evidence="1">Belongs to the thioredoxin family. DsbA subfamily.</text>
</comment>
<evidence type="ECO:0000256" key="4">
    <source>
        <dbReference type="ARBA" id="ARBA00023157"/>
    </source>
</evidence>
<dbReference type="PANTHER" id="PTHR13887:SF14">
    <property type="entry name" value="DISULFIDE BOND FORMATION PROTEIN D"/>
    <property type="match status" value="1"/>
</dbReference>
<accession>A0ABX3A4E9</accession>
<proteinExistence type="inferred from homology"/>
<dbReference type="Proteomes" id="UP000094329">
    <property type="component" value="Unassembled WGS sequence"/>
</dbReference>
<evidence type="ECO:0000256" key="3">
    <source>
        <dbReference type="ARBA" id="ARBA00023002"/>
    </source>
</evidence>
<evidence type="ECO:0000256" key="2">
    <source>
        <dbReference type="ARBA" id="ARBA00022729"/>
    </source>
</evidence>
<dbReference type="SUPFAM" id="SSF52833">
    <property type="entry name" value="Thioredoxin-like"/>
    <property type="match status" value="1"/>
</dbReference>
<feature type="domain" description="Thioredoxin" evidence="7">
    <location>
        <begin position="13"/>
        <end position="214"/>
    </location>
</feature>
<reference evidence="8 9" key="1">
    <citation type="submission" date="2016-08" db="EMBL/GenBank/DDBJ databases">
        <title>Draft genome sequence of Candidatus Piscirickettsia litoralis, from seawater.</title>
        <authorList>
            <person name="Wan X."/>
            <person name="Lee A.J."/>
            <person name="Hou S."/>
            <person name="Donachie S.P."/>
        </authorList>
    </citation>
    <scope>NUCLEOTIDE SEQUENCE [LARGE SCALE GENOMIC DNA]</scope>
    <source>
        <strain evidence="8 9">Y2</strain>
    </source>
</reference>
<organism evidence="8 9">
    <name type="scientific">Piscirickettsia litoralis</name>
    <dbReference type="NCBI Taxonomy" id="1891921"/>
    <lineage>
        <taxon>Bacteria</taxon>
        <taxon>Pseudomonadati</taxon>
        <taxon>Pseudomonadota</taxon>
        <taxon>Gammaproteobacteria</taxon>
        <taxon>Thiotrichales</taxon>
        <taxon>Piscirickettsiaceae</taxon>
        <taxon>Piscirickettsia</taxon>
    </lineage>
</organism>
<dbReference type="InterPro" id="IPR036249">
    <property type="entry name" value="Thioredoxin-like_sf"/>
</dbReference>
<keyword evidence="5" id="KW-0676">Redox-active center</keyword>
<sequence length="215" mass="23809">MKLKMKLKTLSSTLLIAAPLAFSLSYASANSDVRPIKNDAQTAGLYQVKEGNMIGNPKAKITIIDFFDYQCPYCRQINPVLEKLVKNNHNVRVIFKDYPKLGDRSVFSAKAALAAGEQDKYLALHQAMITAKKPLTENEVYTLAQKAGLNTTTLKADMNKVGGQLLNNMLLGTHLSIKYVPTLIISYTNTPHKAVSIVGPSEKELKKLVHNYEKV</sequence>
<evidence type="ECO:0000256" key="6">
    <source>
        <dbReference type="SAM" id="SignalP"/>
    </source>
</evidence>
<evidence type="ECO:0000259" key="7">
    <source>
        <dbReference type="PROSITE" id="PS51352"/>
    </source>
</evidence>
<evidence type="ECO:0000313" key="9">
    <source>
        <dbReference type="Proteomes" id="UP000094329"/>
    </source>
</evidence>
<feature type="signal peptide" evidence="6">
    <location>
        <begin position="1"/>
        <end position="29"/>
    </location>
</feature>
<keyword evidence="2 6" id="KW-0732">Signal</keyword>
<evidence type="ECO:0000256" key="5">
    <source>
        <dbReference type="ARBA" id="ARBA00023284"/>
    </source>
</evidence>
<keyword evidence="4" id="KW-1015">Disulfide bond</keyword>
<evidence type="ECO:0000256" key="1">
    <source>
        <dbReference type="ARBA" id="ARBA00005791"/>
    </source>
</evidence>
<comment type="caution">
    <text evidence="8">The sequence shown here is derived from an EMBL/GenBank/DDBJ whole genome shotgun (WGS) entry which is preliminary data.</text>
</comment>
<feature type="chain" id="PRO_5045461572" description="Thioredoxin domain-containing protein" evidence="6">
    <location>
        <begin position="30"/>
        <end position="215"/>
    </location>
</feature>
<dbReference type="RefSeq" id="WP_069313532.1">
    <property type="nucleotide sequence ID" value="NZ_MDTU01000001.1"/>
</dbReference>
<dbReference type="EMBL" id="MDTU01000001">
    <property type="protein sequence ID" value="ODN43736.1"/>
    <property type="molecule type" value="Genomic_DNA"/>
</dbReference>
<keyword evidence="3" id="KW-0560">Oxidoreductase</keyword>
<dbReference type="PANTHER" id="PTHR13887">
    <property type="entry name" value="GLUTATHIONE S-TRANSFERASE KAPPA"/>
    <property type="match status" value="1"/>
</dbReference>
<dbReference type="CDD" id="cd03023">
    <property type="entry name" value="DsbA_Com1_like"/>
    <property type="match status" value="1"/>
</dbReference>
<dbReference type="PROSITE" id="PS51352">
    <property type="entry name" value="THIOREDOXIN_2"/>
    <property type="match status" value="1"/>
</dbReference>
<name>A0ABX3A4E9_9GAMM</name>
<dbReference type="Gene3D" id="3.40.30.10">
    <property type="entry name" value="Glutaredoxin"/>
    <property type="match status" value="1"/>
</dbReference>
<gene>
    <name evidence="8" type="ORF">BGC07_13555</name>
</gene>
<dbReference type="InterPro" id="IPR013766">
    <property type="entry name" value="Thioredoxin_domain"/>
</dbReference>